<evidence type="ECO:0000256" key="1">
    <source>
        <dbReference type="ARBA" id="ARBA00022679"/>
    </source>
</evidence>
<dbReference type="CDD" id="cd06422">
    <property type="entry name" value="NTP_transferase_like_1"/>
    <property type="match status" value="1"/>
</dbReference>
<dbReference type="InterPro" id="IPR050065">
    <property type="entry name" value="GlmU-like"/>
</dbReference>
<name>A0A7Z7HP10_9PROT</name>
<dbReference type="GO" id="GO:0016779">
    <property type="term" value="F:nucleotidyltransferase activity"/>
    <property type="evidence" value="ECO:0007669"/>
    <property type="project" value="UniProtKB-KW"/>
</dbReference>
<protein>
    <submittedName>
        <fullName evidence="4">Nucleotidyl transferase</fullName>
    </submittedName>
</protein>
<dbReference type="EMBL" id="LT837803">
    <property type="protein sequence ID" value="SMB21080.1"/>
    <property type="molecule type" value="Genomic_DNA"/>
</dbReference>
<feature type="domain" description="Nucleotidyl transferase" evidence="3">
    <location>
        <begin position="2"/>
        <end position="120"/>
    </location>
</feature>
<dbReference type="InterPro" id="IPR029044">
    <property type="entry name" value="Nucleotide-diphossugar_trans"/>
</dbReference>
<evidence type="ECO:0000259" key="3">
    <source>
        <dbReference type="Pfam" id="PF00483"/>
    </source>
</evidence>
<proteinExistence type="predicted"/>
<dbReference type="PANTHER" id="PTHR43584">
    <property type="entry name" value="NUCLEOTIDYL TRANSFERASE"/>
    <property type="match status" value="1"/>
</dbReference>
<dbReference type="RefSeq" id="WP_154715672.1">
    <property type="nucleotide sequence ID" value="NZ_LT837803.1"/>
</dbReference>
<organism evidence="4 5">
    <name type="scientific">Sterolibacterium denitrificans</name>
    <dbReference type="NCBI Taxonomy" id="157592"/>
    <lineage>
        <taxon>Bacteria</taxon>
        <taxon>Pseudomonadati</taxon>
        <taxon>Pseudomonadota</taxon>
        <taxon>Betaproteobacteria</taxon>
        <taxon>Nitrosomonadales</taxon>
        <taxon>Sterolibacteriaceae</taxon>
        <taxon>Sterolibacterium</taxon>
    </lineage>
</organism>
<dbReference type="NCBIfam" id="NF045761">
    <property type="entry name" value="NAMPUrTaseMurU"/>
    <property type="match status" value="1"/>
</dbReference>
<evidence type="ECO:0000256" key="2">
    <source>
        <dbReference type="ARBA" id="ARBA00022695"/>
    </source>
</evidence>
<keyword evidence="1 4" id="KW-0808">Transferase</keyword>
<dbReference type="PANTHER" id="PTHR43584:SF8">
    <property type="entry name" value="N-ACETYLMURAMATE ALPHA-1-PHOSPHATE URIDYLYLTRANSFERASE"/>
    <property type="match status" value="1"/>
</dbReference>
<evidence type="ECO:0000313" key="4">
    <source>
        <dbReference type="EMBL" id="SMB21080.1"/>
    </source>
</evidence>
<reference evidence="4" key="1">
    <citation type="submission" date="2017-03" db="EMBL/GenBank/DDBJ databases">
        <authorList>
            <consortium name="AG Boll"/>
        </authorList>
    </citation>
    <scope>NUCLEOTIDE SEQUENCE [LARGE SCALE GENOMIC DNA]</scope>
    <source>
        <strain evidence="4">Chol</strain>
    </source>
</reference>
<gene>
    <name evidence="4" type="ORF">SDENCHOL_10094</name>
</gene>
<evidence type="ECO:0000313" key="5">
    <source>
        <dbReference type="Proteomes" id="UP000242886"/>
    </source>
</evidence>
<dbReference type="InterPro" id="IPR005835">
    <property type="entry name" value="NTP_transferase_dom"/>
</dbReference>
<dbReference type="Proteomes" id="UP000242886">
    <property type="component" value="Chromosome SDENCHOL"/>
</dbReference>
<sequence length="233" mass="25069">MKAMILAAGRGVRMRPLTDSVPKPLLPVAGKPLIVWQIERLAAAGMIDLVINHAHLGAQIEAALGDGARFGVRIAYSPEAEALETAGGIRQALPLLGDQPFFVVSADIHCACDYRQLLDDLPLADDALACLWMVANPPWHPGGDFALREGRLRLADDGGPRLTYANFGLFRPAMFAQIAPGTKLPLRPLLDAAIPAGRIQGARLDAVWDNLGTPAQLAELDARLRRQLQNPKS</sequence>
<dbReference type="InterPro" id="IPR054790">
    <property type="entry name" value="MurU"/>
</dbReference>
<accession>A0A7Z7HP10</accession>
<dbReference type="Pfam" id="PF00483">
    <property type="entry name" value="NTP_transferase"/>
    <property type="match status" value="1"/>
</dbReference>
<dbReference type="AlphaFoldDB" id="A0A7Z7HP10"/>
<keyword evidence="5" id="KW-1185">Reference proteome</keyword>
<keyword evidence="2" id="KW-0548">Nucleotidyltransferase</keyword>
<dbReference type="SUPFAM" id="SSF53448">
    <property type="entry name" value="Nucleotide-diphospho-sugar transferases"/>
    <property type="match status" value="1"/>
</dbReference>
<dbReference type="Gene3D" id="3.90.550.10">
    <property type="entry name" value="Spore Coat Polysaccharide Biosynthesis Protein SpsA, Chain A"/>
    <property type="match status" value="1"/>
</dbReference>